<feature type="chain" id="PRO_5038332519" evidence="3">
    <location>
        <begin position="22"/>
        <end position="448"/>
    </location>
</feature>
<dbReference type="RefSeq" id="WP_111252981.1">
    <property type="nucleotide sequence ID" value="NZ_POTW01000003.1"/>
</dbReference>
<dbReference type="PANTHER" id="PTHR43649">
    <property type="entry name" value="ARABINOSE-BINDING PROTEIN-RELATED"/>
    <property type="match status" value="1"/>
</dbReference>
<name>A0A2W2CDK7_9ACTN</name>
<dbReference type="InterPro" id="IPR050490">
    <property type="entry name" value="Bact_solute-bd_prot1"/>
</dbReference>
<dbReference type="AlphaFoldDB" id="A0A2W2CDK7"/>
<dbReference type="Proteomes" id="UP000248764">
    <property type="component" value="Unassembled WGS sequence"/>
</dbReference>
<dbReference type="PROSITE" id="PS51257">
    <property type="entry name" value="PROKAR_LIPOPROTEIN"/>
    <property type="match status" value="1"/>
</dbReference>
<feature type="signal peptide" evidence="3">
    <location>
        <begin position="1"/>
        <end position="21"/>
    </location>
</feature>
<organism evidence="4 5">
    <name type="scientific">Jiangella anatolica</name>
    <dbReference type="NCBI Taxonomy" id="2670374"/>
    <lineage>
        <taxon>Bacteria</taxon>
        <taxon>Bacillati</taxon>
        <taxon>Actinomycetota</taxon>
        <taxon>Actinomycetes</taxon>
        <taxon>Jiangellales</taxon>
        <taxon>Jiangellaceae</taxon>
        <taxon>Jiangella</taxon>
    </lineage>
</organism>
<protein>
    <submittedName>
        <fullName evidence="4">Sugar-binding protein</fullName>
    </submittedName>
</protein>
<dbReference type="Gene3D" id="3.40.190.10">
    <property type="entry name" value="Periplasmic binding protein-like II"/>
    <property type="match status" value="2"/>
</dbReference>
<keyword evidence="2" id="KW-0813">Transport</keyword>
<keyword evidence="5" id="KW-1185">Reference proteome</keyword>
<dbReference type="SUPFAM" id="SSF53850">
    <property type="entry name" value="Periplasmic binding protein-like II"/>
    <property type="match status" value="1"/>
</dbReference>
<evidence type="ECO:0000256" key="3">
    <source>
        <dbReference type="SAM" id="SignalP"/>
    </source>
</evidence>
<evidence type="ECO:0000256" key="2">
    <source>
        <dbReference type="ARBA" id="ARBA00022448"/>
    </source>
</evidence>
<sequence length="448" mass="48691">MRSIRFAAATAAAIATALTLAACGGASSSSNTDPGDVEGEIEPREISWLLSRPADGAVIATVEQIAADYAEQHPGFSLNLVTTPDRPSYLQKLETLAAARELPELFDSDATPFAAKLRDQDLMVDVEALLEELDLRDDYRPLALDYQRFDDGGLYLLPFEFEIEVFWYNRALFEQAGVEVPATLDDMVGLCGPLRDAGVVPIAVDGQDQWPLERYLAYYPFRLAGPDYVTELKRGEAALSDPPGRAAAEWIEALGAAGCFPDGFSSQGYTDARDLFTTGRAAVYNMGTWELSALTSPDLPADVRDNIGYFTLPTADGAVTEDNEYVVVSGIGMAINAQTFDPLVKDFVTYLLQEYPARYAATGRFSPTIGQETPVPEGASPLFTEVAAEIENLGDRVAMPWDTQLDPTSNTRLQQELTLLAQGDITADQFIETVDATIADNAPRYFGD</sequence>
<comment type="caution">
    <text evidence="4">The sequence shown here is derived from an EMBL/GenBank/DDBJ whole genome shotgun (WGS) entry which is preliminary data.</text>
</comment>
<dbReference type="Pfam" id="PF01547">
    <property type="entry name" value="SBP_bac_1"/>
    <property type="match status" value="1"/>
</dbReference>
<dbReference type="PANTHER" id="PTHR43649:SF29">
    <property type="entry name" value="OSMOPROTECTIVE COMPOUNDS-BINDING PROTEIN GGTB"/>
    <property type="match status" value="1"/>
</dbReference>
<evidence type="ECO:0000313" key="4">
    <source>
        <dbReference type="EMBL" id="PZF86289.1"/>
    </source>
</evidence>
<evidence type="ECO:0000313" key="5">
    <source>
        <dbReference type="Proteomes" id="UP000248764"/>
    </source>
</evidence>
<proteinExistence type="inferred from homology"/>
<gene>
    <name evidence="4" type="ORF">C1I92_02005</name>
</gene>
<dbReference type="InterPro" id="IPR006059">
    <property type="entry name" value="SBP"/>
</dbReference>
<keyword evidence="3" id="KW-0732">Signal</keyword>
<dbReference type="EMBL" id="POTW01000003">
    <property type="protein sequence ID" value="PZF86289.1"/>
    <property type="molecule type" value="Genomic_DNA"/>
</dbReference>
<comment type="similarity">
    <text evidence="1">Belongs to the bacterial solute-binding protein 1 family.</text>
</comment>
<reference evidence="4 5" key="1">
    <citation type="submission" date="2018-01" db="EMBL/GenBank/DDBJ databases">
        <title>Draft genome sequence of Jiangella sp. GTF31.</title>
        <authorList>
            <person name="Sahin N."/>
            <person name="Ay H."/>
            <person name="Saygin H."/>
        </authorList>
    </citation>
    <scope>NUCLEOTIDE SEQUENCE [LARGE SCALE GENOMIC DNA]</scope>
    <source>
        <strain evidence="4 5">GTF31</strain>
    </source>
</reference>
<evidence type="ECO:0000256" key="1">
    <source>
        <dbReference type="ARBA" id="ARBA00008520"/>
    </source>
</evidence>
<accession>A0A2W2CDK7</accession>